<proteinExistence type="predicted"/>
<name>A0ABU6MDM1_9BACI</name>
<dbReference type="Proteomes" id="UP001341444">
    <property type="component" value="Unassembled WGS sequence"/>
</dbReference>
<protein>
    <submittedName>
        <fullName evidence="2">DUF2268 domain-containing putative Zn-dependent protease</fullName>
    </submittedName>
</protein>
<keyword evidence="2" id="KW-0645">Protease</keyword>
<organism evidence="2 3">
    <name type="scientific">Heyndrickxia acidicola</name>
    <dbReference type="NCBI Taxonomy" id="209389"/>
    <lineage>
        <taxon>Bacteria</taxon>
        <taxon>Bacillati</taxon>
        <taxon>Bacillota</taxon>
        <taxon>Bacilli</taxon>
        <taxon>Bacillales</taxon>
        <taxon>Bacillaceae</taxon>
        <taxon>Heyndrickxia</taxon>
    </lineage>
</organism>
<comment type="caution">
    <text evidence="2">The sequence shown here is derived from an EMBL/GenBank/DDBJ whole genome shotgun (WGS) entry which is preliminary data.</text>
</comment>
<feature type="domain" description="DUF2268" evidence="1">
    <location>
        <begin position="64"/>
        <end position="254"/>
    </location>
</feature>
<accession>A0ABU6MDM1</accession>
<sequence length="260" mass="30872">MGVIRTDKWLDEHFYKPIDLLKKTSSFRTDEVSGFYDYLKFFGMYQPSGHSKVVYEELKTVKAWEIIENLYLKYKKIFNGPEVNIYIFPINVTNRQLMRQTNGKSGVTIEKDLYLFLSPLADKKEWEALFIHEYHHAARIQKLRKKPFDFTLLDSMVLEGLAEHAVEEYCGEKYVAKMSKGHSDKLLKRFWNSDFKGRLNVLKKERIHDDLLFGKRLVPHMMGYALGYKIIEEYKKNYPFSTQEKIDIPSKDLLIRNFLE</sequence>
<dbReference type="GO" id="GO:0008233">
    <property type="term" value="F:peptidase activity"/>
    <property type="evidence" value="ECO:0007669"/>
    <property type="project" value="UniProtKB-KW"/>
</dbReference>
<dbReference type="RefSeq" id="WP_066265598.1">
    <property type="nucleotide sequence ID" value="NZ_JARMAB010000006.1"/>
</dbReference>
<gene>
    <name evidence="2" type="ORF">P4T90_05295</name>
</gene>
<evidence type="ECO:0000259" key="1">
    <source>
        <dbReference type="Pfam" id="PF10026"/>
    </source>
</evidence>
<keyword evidence="2" id="KW-0378">Hydrolase</keyword>
<evidence type="ECO:0000313" key="3">
    <source>
        <dbReference type="Proteomes" id="UP001341444"/>
    </source>
</evidence>
<dbReference type="EMBL" id="JARMAB010000006">
    <property type="protein sequence ID" value="MED1202507.1"/>
    <property type="molecule type" value="Genomic_DNA"/>
</dbReference>
<evidence type="ECO:0000313" key="2">
    <source>
        <dbReference type="EMBL" id="MED1202507.1"/>
    </source>
</evidence>
<dbReference type="Pfam" id="PF10026">
    <property type="entry name" value="DUF2268"/>
    <property type="match status" value="1"/>
</dbReference>
<keyword evidence="3" id="KW-1185">Reference proteome</keyword>
<dbReference type="InterPro" id="IPR018728">
    <property type="entry name" value="DUF2268"/>
</dbReference>
<dbReference type="GO" id="GO:0006508">
    <property type="term" value="P:proteolysis"/>
    <property type="evidence" value="ECO:0007669"/>
    <property type="project" value="UniProtKB-KW"/>
</dbReference>
<reference evidence="2 3" key="1">
    <citation type="submission" date="2023-03" db="EMBL/GenBank/DDBJ databases">
        <title>Bacillus Genome Sequencing.</title>
        <authorList>
            <person name="Dunlap C."/>
        </authorList>
    </citation>
    <scope>NUCLEOTIDE SEQUENCE [LARGE SCALE GENOMIC DNA]</scope>
    <source>
        <strain evidence="2 3">B-23453</strain>
    </source>
</reference>